<dbReference type="AlphaFoldDB" id="A0A518H291"/>
<evidence type="ECO:0000313" key="1">
    <source>
        <dbReference type="EMBL" id="QDV34961.1"/>
    </source>
</evidence>
<dbReference type="KEGG" id="tpla:ElP_28580"/>
<evidence type="ECO:0000313" key="2">
    <source>
        <dbReference type="Proteomes" id="UP000317835"/>
    </source>
</evidence>
<name>A0A518H291_9BACT</name>
<organism evidence="1 2">
    <name type="scientific">Tautonia plasticadhaerens</name>
    <dbReference type="NCBI Taxonomy" id="2527974"/>
    <lineage>
        <taxon>Bacteria</taxon>
        <taxon>Pseudomonadati</taxon>
        <taxon>Planctomycetota</taxon>
        <taxon>Planctomycetia</taxon>
        <taxon>Isosphaerales</taxon>
        <taxon>Isosphaeraceae</taxon>
        <taxon>Tautonia</taxon>
    </lineage>
</organism>
<sequence>MTIEQGNMKEMIEKVQSLPHVLVSLCAYVPLDKVNEIICQHAADTSELLEALDAILAFDHIHDRTCYEASWQSEEMEAAFGKARAIRDKLKGTAA</sequence>
<keyword evidence="2" id="KW-1185">Reference proteome</keyword>
<dbReference type="EMBL" id="CP036426">
    <property type="protein sequence ID" value="QDV34961.1"/>
    <property type="molecule type" value="Genomic_DNA"/>
</dbReference>
<protein>
    <submittedName>
        <fullName evidence="1">Uncharacterized protein</fullName>
    </submittedName>
</protein>
<dbReference type="Proteomes" id="UP000317835">
    <property type="component" value="Chromosome"/>
</dbReference>
<dbReference type="RefSeq" id="WP_145270231.1">
    <property type="nucleotide sequence ID" value="NZ_CP036426.1"/>
</dbReference>
<reference evidence="1 2" key="1">
    <citation type="submission" date="2019-02" db="EMBL/GenBank/DDBJ databases">
        <title>Deep-cultivation of Planctomycetes and their phenomic and genomic characterization uncovers novel biology.</title>
        <authorList>
            <person name="Wiegand S."/>
            <person name="Jogler M."/>
            <person name="Boedeker C."/>
            <person name="Pinto D."/>
            <person name="Vollmers J."/>
            <person name="Rivas-Marin E."/>
            <person name="Kohn T."/>
            <person name="Peeters S.H."/>
            <person name="Heuer A."/>
            <person name="Rast P."/>
            <person name="Oberbeckmann S."/>
            <person name="Bunk B."/>
            <person name="Jeske O."/>
            <person name="Meyerdierks A."/>
            <person name="Storesund J.E."/>
            <person name="Kallscheuer N."/>
            <person name="Luecker S."/>
            <person name="Lage O.M."/>
            <person name="Pohl T."/>
            <person name="Merkel B.J."/>
            <person name="Hornburger P."/>
            <person name="Mueller R.-W."/>
            <person name="Bruemmer F."/>
            <person name="Labrenz M."/>
            <person name="Spormann A.M."/>
            <person name="Op den Camp H."/>
            <person name="Overmann J."/>
            <person name="Amann R."/>
            <person name="Jetten M.S.M."/>
            <person name="Mascher T."/>
            <person name="Medema M.H."/>
            <person name="Devos D.P."/>
            <person name="Kaster A.-K."/>
            <person name="Ovreas L."/>
            <person name="Rohde M."/>
            <person name="Galperin M.Y."/>
            <person name="Jogler C."/>
        </authorList>
    </citation>
    <scope>NUCLEOTIDE SEQUENCE [LARGE SCALE GENOMIC DNA]</scope>
    <source>
        <strain evidence="1 2">ElP</strain>
    </source>
</reference>
<proteinExistence type="predicted"/>
<accession>A0A518H291</accession>
<gene>
    <name evidence="1" type="ORF">ElP_28580</name>
</gene>